<gene>
    <name evidence="2" type="ORF">CCACVL1_08664</name>
</gene>
<keyword evidence="3" id="KW-1185">Reference proteome</keyword>
<feature type="chain" id="PRO_5012141955" evidence="1">
    <location>
        <begin position="24"/>
        <end position="85"/>
    </location>
</feature>
<dbReference type="Proteomes" id="UP000188268">
    <property type="component" value="Unassembled WGS sequence"/>
</dbReference>
<sequence length="85" mass="9238">MAALNCFKTFLLLSLLLMPLSYGSLEDGGMQVQQAKLYSLEKGGILLEMKPISRKVLMAGAMLDYDDAGANRKHDPPSRKPGGKP</sequence>
<name>A0A1R3IZE5_COCAP</name>
<evidence type="ECO:0000256" key="1">
    <source>
        <dbReference type="SAM" id="SignalP"/>
    </source>
</evidence>
<accession>A0A1R3IZE5</accession>
<organism evidence="2 3">
    <name type="scientific">Corchorus capsularis</name>
    <name type="common">Jute</name>
    <dbReference type="NCBI Taxonomy" id="210143"/>
    <lineage>
        <taxon>Eukaryota</taxon>
        <taxon>Viridiplantae</taxon>
        <taxon>Streptophyta</taxon>
        <taxon>Embryophyta</taxon>
        <taxon>Tracheophyta</taxon>
        <taxon>Spermatophyta</taxon>
        <taxon>Magnoliopsida</taxon>
        <taxon>eudicotyledons</taxon>
        <taxon>Gunneridae</taxon>
        <taxon>Pentapetalae</taxon>
        <taxon>rosids</taxon>
        <taxon>malvids</taxon>
        <taxon>Malvales</taxon>
        <taxon>Malvaceae</taxon>
        <taxon>Grewioideae</taxon>
        <taxon>Apeibeae</taxon>
        <taxon>Corchorus</taxon>
    </lineage>
</organism>
<dbReference type="Gramene" id="OMO87934">
    <property type="protein sequence ID" value="OMO87934"/>
    <property type="gene ID" value="CCACVL1_08664"/>
</dbReference>
<evidence type="ECO:0000313" key="3">
    <source>
        <dbReference type="Proteomes" id="UP000188268"/>
    </source>
</evidence>
<feature type="signal peptide" evidence="1">
    <location>
        <begin position="1"/>
        <end position="23"/>
    </location>
</feature>
<protein>
    <submittedName>
        <fullName evidence="2">Uncharacterized protein</fullName>
    </submittedName>
</protein>
<dbReference type="PANTHER" id="PTHR34467">
    <property type="entry name" value="TRANSMEMBRANE PROTEIN"/>
    <property type="match status" value="1"/>
</dbReference>
<dbReference type="AlphaFoldDB" id="A0A1R3IZE5"/>
<dbReference type="EMBL" id="AWWV01009135">
    <property type="protein sequence ID" value="OMO87934.1"/>
    <property type="molecule type" value="Genomic_DNA"/>
</dbReference>
<keyword evidence="1" id="KW-0732">Signal</keyword>
<evidence type="ECO:0000313" key="2">
    <source>
        <dbReference type="EMBL" id="OMO87934.1"/>
    </source>
</evidence>
<dbReference type="PANTHER" id="PTHR34467:SF7">
    <property type="entry name" value="TRANSMEMBRANE PROTEIN"/>
    <property type="match status" value="1"/>
</dbReference>
<dbReference type="OMA" id="YQYKSTA"/>
<reference evidence="2 3" key="1">
    <citation type="submission" date="2013-09" db="EMBL/GenBank/DDBJ databases">
        <title>Corchorus capsularis genome sequencing.</title>
        <authorList>
            <person name="Alam M."/>
            <person name="Haque M.S."/>
            <person name="Islam M.S."/>
            <person name="Emdad E.M."/>
            <person name="Islam M.M."/>
            <person name="Ahmed B."/>
            <person name="Halim A."/>
            <person name="Hossen Q.M.M."/>
            <person name="Hossain M.Z."/>
            <person name="Ahmed R."/>
            <person name="Khan M.M."/>
            <person name="Islam R."/>
            <person name="Rashid M.M."/>
            <person name="Khan S.A."/>
            <person name="Rahman M.S."/>
            <person name="Alam M."/>
        </authorList>
    </citation>
    <scope>NUCLEOTIDE SEQUENCE [LARGE SCALE GENOMIC DNA]</scope>
    <source>
        <strain evidence="3">cv. CVL-1</strain>
        <tissue evidence="2">Whole seedling</tissue>
    </source>
</reference>
<dbReference type="OrthoDB" id="1681778at2759"/>
<proteinExistence type="predicted"/>
<comment type="caution">
    <text evidence="2">The sequence shown here is derived from an EMBL/GenBank/DDBJ whole genome shotgun (WGS) entry which is preliminary data.</text>
</comment>